<dbReference type="EMBL" id="LAZR01000354">
    <property type="protein sequence ID" value="KKN72820.1"/>
    <property type="molecule type" value="Genomic_DNA"/>
</dbReference>
<organism evidence="1">
    <name type="scientific">marine sediment metagenome</name>
    <dbReference type="NCBI Taxonomy" id="412755"/>
    <lineage>
        <taxon>unclassified sequences</taxon>
        <taxon>metagenomes</taxon>
        <taxon>ecological metagenomes</taxon>
    </lineage>
</organism>
<protein>
    <submittedName>
        <fullName evidence="1">Uncharacterized protein</fullName>
    </submittedName>
</protein>
<gene>
    <name evidence="1" type="ORF">LCGC14_0406750</name>
</gene>
<sequence>MREYKKGDLVEWKDSCGKLHRGFVLGTDNDWWVIKKHLDINNYIISLSSIRNTTKREEVKEYWKYLRSN</sequence>
<dbReference type="AlphaFoldDB" id="A0A0F9SV19"/>
<proteinExistence type="predicted"/>
<accession>A0A0F9SV19</accession>
<evidence type="ECO:0000313" key="1">
    <source>
        <dbReference type="EMBL" id="KKN72820.1"/>
    </source>
</evidence>
<reference evidence="1" key="1">
    <citation type="journal article" date="2015" name="Nature">
        <title>Complex archaea that bridge the gap between prokaryotes and eukaryotes.</title>
        <authorList>
            <person name="Spang A."/>
            <person name="Saw J.H."/>
            <person name="Jorgensen S.L."/>
            <person name="Zaremba-Niedzwiedzka K."/>
            <person name="Martijn J."/>
            <person name="Lind A.E."/>
            <person name="van Eijk R."/>
            <person name="Schleper C."/>
            <person name="Guy L."/>
            <person name="Ettema T.J."/>
        </authorList>
    </citation>
    <scope>NUCLEOTIDE SEQUENCE</scope>
</reference>
<name>A0A0F9SV19_9ZZZZ</name>
<comment type="caution">
    <text evidence="1">The sequence shown here is derived from an EMBL/GenBank/DDBJ whole genome shotgun (WGS) entry which is preliminary data.</text>
</comment>